<dbReference type="EMBL" id="FWFG01000100">
    <property type="protein sequence ID" value="SLM94656.1"/>
    <property type="molecule type" value="Genomic_DNA"/>
</dbReference>
<keyword evidence="2 7" id="KW-0813">Transport</keyword>
<feature type="transmembrane region" description="Helical" evidence="7">
    <location>
        <begin position="147"/>
        <end position="167"/>
    </location>
</feature>
<evidence type="ECO:0000313" key="11">
    <source>
        <dbReference type="Proteomes" id="UP000195981"/>
    </source>
</evidence>
<feature type="transmembrane region" description="Helical" evidence="7">
    <location>
        <begin position="82"/>
        <end position="100"/>
    </location>
</feature>
<evidence type="ECO:0000256" key="7">
    <source>
        <dbReference type="RuleBase" id="RU363032"/>
    </source>
</evidence>
<feature type="transmembrane region" description="Helical" evidence="7">
    <location>
        <begin position="112"/>
        <end position="135"/>
    </location>
</feature>
<dbReference type="InterPro" id="IPR051393">
    <property type="entry name" value="ABC_transporter_permease"/>
</dbReference>
<feature type="domain" description="ABC transmembrane type-1" evidence="9">
    <location>
        <begin position="112"/>
        <end position="326"/>
    </location>
</feature>
<dbReference type="RefSeq" id="WP_087104931.1">
    <property type="nucleotide sequence ID" value="NZ_FWFG01000100.1"/>
</dbReference>
<evidence type="ECO:0000256" key="3">
    <source>
        <dbReference type="ARBA" id="ARBA00022475"/>
    </source>
</evidence>
<feature type="transmembrane region" description="Helical" evidence="7">
    <location>
        <begin position="305"/>
        <end position="326"/>
    </location>
</feature>
<dbReference type="InterPro" id="IPR035906">
    <property type="entry name" value="MetI-like_sf"/>
</dbReference>
<feature type="transmembrane region" description="Helical" evidence="7">
    <location>
        <begin position="203"/>
        <end position="225"/>
    </location>
</feature>
<evidence type="ECO:0000259" key="9">
    <source>
        <dbReference type="PROSITE" id="PS50928"/>
    </source>
</evidence>
<evidence type="ECO:0000256" key="8">
    <source>
        <dbReference type="SAM" id="MobiDB-lite"/>
    </source>
</evidence>
<keyword evidence="11" id="KW-1185">Reference proteome</keyword>
<dbReference type="SUPFAM" id="SSF161098">
    <property type="entry name" value="MetI-like"/>
    <property type="match status" value="1"/>
</dbReference>
<dbReference type="PANTHER" id="PTHR30193:SF41">
    <property type="entry name" value="DIACETYLCHITOBIOSE UPTAKE SYSTEM PERMEASE PROTEIN NGCF"/>
    <property type="match status" value="1"/>
</dbReference>
<evidence type="ECO:0000313" key="10">
    <source>
        <dbReference type="EMBL" id="SLM94656.1"/>
    </source>
</evidence>
<keyword evidence="6 7" id="KW-0472">Membrane</keyword>
<dbReference type="PANTHER" id="PTHR30193">
    <property type="entry name" value="ABC TRANSPORTER PERMEASE PROTEIN"/>
    <property type="match status" value="1"/>
</dbReference>
<reference evidence="10 11" key="1">
    <citation type="submission" date="2017-02" db="EMBL/GenBank/DDBJ databases">
        <authorList>
            <person name="Peterson S.W."/>
        </authorList>
    </citation>
    <scope>NUCLEOTIDE SEQUENCE [LARGE SCALE GENOMIC DNA]</scope>
    <source>
        <strain evidence="10 11">CIP104813</strain>
    </source>
</reference>
<keyword evidence="5 7" id="KW-1133">Transmembrane helix</keyword>
<feature type="region of interest" description="Disordered" evidence="8">
    <location>
        <begin position="1"/>
        <end position="43"/>
    </location>
</feature>
<keyword evidence="3" id="KW-1003">Cell membrane</keyword>
<dbReference type="AlphaFoldDB" id="A0A1X6X676"/>
<protein>
    <submittedName>
        <fullName evidence="10">Various polyols ABC transporter, permease component 1</fullName>
    </submittedName>
</protein>
<sequence length="341" mass="35418">MPDPAAAAGPAHAVTARGSSAPVDAGASTGAGGGGAASRRRRTPPSSVVRSRWVPLAFLAPGFLVYAAFALYPLARAAQFSLYEWSGIGPSTFVGLGNYVELAGDAAFRAAIGNALVLIVFYALLPLAIGLVLAAILRRGQVRGLGVFRTVVFLPQVIALAVVAVAWKQIYSPDGPLNTALRALRLDSLAHGWLGEPGTALPAVGLVGTWLEMGLVTLLLLAGMSRIPDDLYEAARLDGAGPVREFFAITLPAVRGEIVTALVLTIIAALKTFDLVYLTTSGGPGTSTTVPSFEVYRRAFELKEVGSACAVAIVLTAIVFAINMLVARIGERDDEPAGGLR</sequence>
<keyword evidence="4 7" id="KW-0812">Transmembrane</keyword>
<feature type="transmembrane region" description="Helical" evidence="7">
    <location>
        <begin position="53"/>
        <end position="75"/>
    </location>
</feature>
<dbReference type="Gene3D" id="1.10.3720.10">
    <property type="entry name" value="MetI-like"/>
    <property type="match status" value="1"/>
</dbReference>
<dbReference type="Proteomes" id="UP000195981">
    <property type="component" value="Unassembled WGS sequence"/>
</dbReference>
<evidence type="ECO:0000256" key="1">
    <source>
        <dbReference type="ARBA" id="ARBA00004651"/>
    </source>
</evidence>
<dbReference type="OrthoDB" id="145927at2"/>
<dbReference type="Pfam" id="PF00528">
    <property type="entry name" value="BPD_transp_1"/>
    <property type="match status" value="1"/>
</dbReference>
<evidence type="ECO:0000256" key="5">
    <source>
        <dbReference type="ARBA" id="ARBA00022989"/>
    </source>
</evidence>
<comment type="subcellular location">
    <subcellularLocation>
        <location evidence="1 7">Cell membrane</location>
        <topology evidence="1 7">Multi-pass membrane protein</topology>
    </subcellularLocation>
</comment>
<dbReference type="InterPro" id="IPR000515">
    <property type="entry name" value="MetI-like"/>
</dbReference>
<evidence type="ECO:0000256" key="2">
    <source>
        <dbReference type="ARBA" id="ARBA00022448"/>
    </source>
</evidence>
<gene>
    <name evidence="10" type="ORF">FM110_11665</name>
</gene>
<evidence type="ECO:0000256" key="4">
    <source>
        <dbReference type="ARBA" id="ARBA00022692"/>
    </source>
</evidence>
<feature type="compositionally biased region" description="Low complexity" evidence="8">
    <location>
        <begin position="1"/>
        <end position="16"/>
    </location>
</feature>
<comment type="similarity">
    <text evidence="7">Belongs to the binding-protein-dependent transport system permease family.</text>
</comment>
<proteinExistence type="inferred from homology"/>
<organism evidence="10 11">
    <name type="scientific">Brachybacterium nesterenkovii</name>
    <dbReference type="NCBI Taxonomy" id="47847"/>
    <lineage>
        <taxon>Bacteria</taxon>
        <taxon>Bacillati</taxon>
        <taxon>Actinomycetota</taxon>
        <taxon>Actinomycetes</taxon>
        <taxon>Micrococcales</taxon>
        <taxon>Dermabacteraceae</taxon>
        <taxon>Brachybacterium</taxon>
    </lineage>
</organism>
<dbReference type="GO" id="GO:0055085">
    <property type="term" value="P:transmembrane transport"/>
    <property type="evidence" value="ECO:0007669"/>
    <property type="project" value="InterPro"/>
</dbReference>
<evidence type="ECO:0000256" key="6">
    <source>
        <dbReference type="ARBA" id="ARBA00023136"/>
    </source>
</evidence>
<dbReference type="CDD" id="cd06261">
    <property type="entry name" value="TM_PBP2"/>
    <property type="match status" value="1"/>
</dbReference>
<dbReference type="GO" id="GO:0005886">
    <property type="term" value="C:plasma membrane"/>
    <property type="evidence" value="ECO:0007669"/>
    <property type="project" value="UniProtKB-SubCell"/>
</dbReference>
<name>A0A1X6X676_9MICO</name>
<dbReference type="PROSITE" id="PS50928">
    <property type="entry name" value="ABC_TM1"/>
    <property type="match status" value="1"/>
</dbReference>
<accession>A0A1X6X676</accession>